<feature type="transmembrane region" description="Helical" evidence="5">
    <location>
        <begin position="394"/>
        <end position="422"/>
    </location>
</feature>
<dbReference type="EMBL" id="BNAB01000014">
    <property type="protein sequence ID" value="GHE03922.1"/>
    <property type="molecule type" value="Genomic_DNA"/>
</dbReference>
<reference evidence="7" key="2">
    <citation type="submission" date="2023-06" db="EMBL/GenBank/DDBJ databases">
        <authorList>
            <person name="Sun Q."/>
            <person name="Zhou Y."/>
        </authorList>
    </citation>
    <scope>NUCLEOTIDE SEQUENCE</scope>
    <source>
        <strain evidence="7">CGMCC 1.10859</strain>
    </source>
</reference>
<feature type="domain" description="FAD-dependent oxidoreductase 2 FAD-binding" evidence="6">
    <location>
        <begin position="12"/>
        <end position="415"/>
    </location>
</feature>
<dbReference type="Proteomes" id="UP000634647">
    <property type="component" value="Unassembled WGS sequence"/>
</dbReference>
<proteinExistence type="predicted"/>
<reference evidence="7" key="1">
    <citation type="journal article" date="2014" name="Int. J. Syst. Evol. Microbiol.">
        <title>Complete genome sequence of Corynebacterium casei LMG S-19264T (=DSM 44701T), isolated from a smear-ripened cheese.</title>
        <authorList>
            <consortium name="US DOE Joint Genome Institute (JGI-PGF)"/>
            <person name="Walter F."/>
            <person name="Albersmeier A."/>
            <person name="Kalinowski J."/>
            <person name="Ruckert C."/>
        </authorList>
    </citation>
    <scope>NUCLEOTIDE SEQUENCE</scope>
    <source>
        <strain evidence="7">CGMCC 1.10859</strain>
    </source>
</reference>
<dbReference type="NCBIfam" id="TIGR02485">
    <property type="entry name" value="CobZ_N-term"/>
    <property type="match status" value="1"/>
</dbReference>
<dbReference type="Gene3D" id="3.50.50.60">
    <property type="entry name" value="FAD/NAD(P)-binding domain"/>
    <property type="match status" value="1"/>
</dbReference>
<dbReference type="Pfam" id="PF00890">
    <property type="entry name" value="FAD_binding_2"/>
    <property type="match status" value="1"/>
</dbReference>
<organism evidence="7 8">
    <name type="scientific">Allgaiera indica</name>
    <dbReference type="NCBI Taxonomy" id="765699"/>
    <lineage>
        <taxon>Bacteria</taxon>
        <taxon>Pseudomonadati</taxon>
        <taxon>Pseudomonadota</taxon>
        <taxon>Alphaproteobacteria</taxon>
        <taxon>Rhodobacterales</taxon>
        <taxon>Paracoccaceae</taxon>
        <taxon>Allgaiera</taxon>
    </lineage>
</organism>
<accession>A0AAN4UT67</accession>
<sequence length="443" mass="46286">MTNDLTADTTCDVLIAGGGVAALCAAISAREAGASVMMVEKASIDMRGGNTRHSRNLRVAHDGATVLSPGTYGAEEYASDLSRAAGGKGDETLIRALARGSETITDWLSARGVVFEAFGRGRIPWSRKTAFLLGGGKTMLNALYAAAECRGVTIRYGATVSDLTGDGAARIVRGAAFETVTAKAVVACSGGYQANSDWLRRERGAATGGLVNRGTPFAEGEVLQSLLNLGARSTGVAGACHMVAVDARSPRHDGGIVTRVKDIPLGMVVDRAGRRFHDERADPGPHHYATWGNLIAERPDQRATLILDDAAMRARARAPTPFPAWRADTIEELAAVLQVEPGVLKHSAQEFGRLGSPPYWAQPLCPGVSFTCHGVGVDARARVILRDGRPSDHLFAAGMIMAAGVLGTGYLSGVGITIGAVFGRIAGEGAARHAHSRAPGTLR</sequence>
<evidence type="ECO:0000256" key="4">
    <source>
        <dbReference type="ARBA" id="ARBA00023002"/>
    </source>
</evidence>
<evidence type="ECO:0000259" key="6">
    <source>
        <dbReference type="Pfam" id="PF00890"/>
    </source>
</evidence>
<gene>
    <name evidence="7" type="ORF">GCM10008024_29050</name>
</gene>
<evidence type="ECO:0000313" key="8">
    <source>
        <dbReference type="Proteomes" id="UP000634647"/>
    </source>
</evidence>
<keyword evidence="4" id="KW-0560">Oxidoreductase</keyword>
<dbReference type="Gene3D" id="3.90.700.10">
    <property type="entry name" value="Succinate dehydrogenase/fumarate reductase flavoprotein, catalytic domain"/>
    <property type="match status" value="1"/>
</dbReference>
<dbReference type="AlphaFoldDB" id="A0AAN4UT67"/>
<dbReference type="PANTHER" id="PTHR43400:SF7">
    <property type="entry name" value="FAD-DEPENDENT OXIDOREDUCTASE 2 FAD BINDING DOMAIN-CONTAINING PROTEIN"/>
    <property type="match status" value="1"/>
</dbReference>
<protein>
    <submittedName>
        <fullName evidence="7">Tricarballylate dehydrogenase</fullName>
    </submittedName>
</protein>
<keyword evidence="5" id="KW-0472">Membrane</keyword>
<evidence type="ECO:0000256" key="2">
    <source>
        <dbReference type="ARBA" id="ARBA00022630"/>
    </source>
</evidence>
<keyword evidence="5" id="KW-0812">Transmembrane</keyword>
<keyword evidence="3" id="KW-0274">FAD</keyword>
<dbReference type="InterPro" id="IPR003953">
    <property type="entry name" value="FAD-dep_OxRdtase_2_FAD-bd"/>
</dbReference>
<comment type="caution">
    <text evidence="7">The sequence shown here is derived from an EMBL/GenBank/DDBJ whole genome shotgun (WGS) entry which is preliminary data.</text>
</comment>
<evidence type="ECO:0000256" key="5">
    <source>
        <dbReference type="SAM" id="Phobius"/>
    </source>
</evidence>
<keyword evidence="5" id="KW-1133">Transmembrane helix</keyword>
<evidence type="ECO:0000313" key="7">
    <source>
        <dbReference type="EMBL" id="GHE03922.1"/>
    </source>
</evidence>
<dbReference type="RefSeq" id="WP_035847062.1">
    <property type="nucleotide sequence ID" value="NZ_BNAB01000014.1"/>
</dbReference>
<evidence type="ECO:0000256" key="3">
    <source>
        <dbReference type="ARBA" id="ARBA00022827"/>
    </source>
</evidence>
<dbReference type="InterPro" id="IPR050315">
    <property type="entry name" value="FAD-oxidoreductase_2"/>
</dbReference>
<dbReference type="InterPro" id="IPR027477">
    <property type="entry name" value="Succ_DH/fumarate_Rdtase_cat_sf"/>
</dbReference>
<dbReference type="InterPro" id="IPR036188">
    <property type="entry name" value="FAD/NAD-bd_sf"/>
</dbReference>
<dbReference type="SUPFAM" id="SSF51905">
    <property type="entry name" value="FAD/NAD(P)-binding domain"/>
    <property type="match status" value="1"/>
</dbReference>
<dbReference type="GO" id="GO:0016491">
    <property type="term" value="F:oxidoreductase activity"/>
    <property type="evidence" value="ECO:0007669"/>
    <property type="project" value="UniProtKB-KW"/>
</dbReference>
<dbReference type="PANTHER" id="PTHR43400">
    <property type="entry name" value="FUMARATE REDUCTASE"/>
    <property type="match status" value="1"/>
</dbReference>
<evidence type="ECO:0000256" key="1">
    <source>
        <dbReference type="ARBA" id="ARBA00001974"/>
    </source>
</evidence>
<dbReference type="InterPro" id="IPR012831">
    <property type="entry name" value="CobZ"/>
</dbReference>
<comment type="cofactor">
    <cofactor evidence="1">
        <name>FAD</name>
        <dbReference type="ChEBI" id="CHEBI:57692"/>
    </cofactor>
</comment>
<name>A0AAN4UT67_9RHOB</name>
<keyword evidence="2" id="KW-0285">Flavoprotein</keyword>
<dbReference type="SUPFAM" id="SSF56425">
    <property type="entry name" value="Succinate dehydrogenase/fumarate reductase flavoprotein, catalytic domain"/>
    <property type="match status" value="1"/>
</dbReference>